<dbReference type="InterPro" id="IPR053864">
    <property type="entry name" value="DUF6933"/>
</dbReference>
<dbReference type="PANTHER" id="PTHR41878:SF1">
    <property type="entry name" value="TNPR PROTEIN"/>
    <property type="match status" value="1"/>
</dbReference>
<feature type="domain" description="DUF6933" evidence="2">
    <location>
        <begin position="2"/>
        <end position="153"/>
    </location>
</feature>
<dbReference type="EMBL" id="CP046996">
    <property type="protein sequence ID" value="QHA01446.1"/>
    <property type="molecule type" value="Genomic_DNA"/>
</dbReference>
<gene>
    <name evidence="3" type="ORF">GQ588_12750</name>
</gene>
<dbReference type="Pfam" id="PF22016">
    <property type="entry name" value="DUF6933"/>
    <property type="match status" value="1"/>
</dbReference>
<dbReference type="Gene3D" id="3.10.290.30">
    <property type="entry name" value="MM3350-like"/>
    <property type="match status" value="1"/>
</dbReference>
<name>A0A857DMZ8_9FIRM</name>
<dbReference type="InterPro" id="IPR012912">
    <property type="entry name" value="Plasmid_pRiA4b_Orf3-like"/>
</dbReference>
<dbReference type="PANTHER" id="PTHR41878">
    <property type="entry name" value="LEXA REPRESSOR-RELATED"/>
    <property type="match status" value="1"/>
</dbReference>
<protein>
    <submittedName>
        <fullName evidence="3">Uncharacterized protein</fullName>
    </submittedName>
</protein>
<organism evidence="3 4">
    <name type="scientific">Dehalobacter restrictus</name>
    <dbReference type="NCBI Taxonomy" id="55583"/>
    <lineage>
        <taxon>Bacteria</taxon>
        <taxon>Bacillati</taxon>
        <taxon>Bacillota</taxon>
        <taxon>Clostridia</taxon>
        <taxon>Eubacteriales</taxon>
        <taxon>Desulfitobacteriaceae</taxon>
        <taxon>Dehalobacter</taxon>
    </lineage>
</organism>
<dbReference type="Pfam" id="PF07929">
    <property type="entry name" value="PRiA4_ORF3"/>
    <property type="match status" value="1"/>
</dbReference>
<dbReference type="RefSeq" id="WP_158208510.1">
    <property type="nucleotide sequence ID" value="NZ_CP046996.1"/>
</dbReference>
<reference evidence="3 4" key="1">
    <citation type="submission" date="2019-12" db="EMBL/GenBank/DDBJ databases">
        <title>Sequence classification of anaerobic respiratory reductive dehalogenases: First we see many, then we see few.</title>
        <authorList>
            <person name="Molenda O."/>
            <person name="Puentes Jacome L.A."/>
            <person name="Cao X."/>
            <person name="Nesbo C.L."/>
            <person name="Tang S."/>
            <person name="Morson N."/>
            <person name="Patron J."/>
            <person name="Lomheim L."/>
            <person name="Wishart D.S."/>
            <person name="Edwards E.A."/>
        </authorList>
    </citation>
    <scope>NUCLEOTIDE SEQUENCE [LARGE SCALE GENOMIC DNA]</scope>
    <source>
        <strain evidence="3 4">12DCA</strain>
    </source>
</reference>
<evidence type="ECO:0000313" key="4">
    <source>
        <dbReference type="Proteomes" id="UP000430508"/>
    </source>
</evidence>
<accession>A0A857DMZ8</accession>
<dbReference type="SUPFAM" id="SSF159941">
    <property type="entry name" value="MM3350-like"/>
    <property type="match status" value="1"/>
</dbReference>
<evidence type="ECO:0000313" key="3">
    <source>
        <dbReference type="EMBL" id="QHA01446.1"/>
    </source>
</evidence>
<feature type="domain" description="Plasmid pRiA4b Orf3-like" evidence="1">
    <location>
        <begin position="186"/>
        <end position="357"/>
    </location>
</feature>
<dbReference type="AlphaFoldDB" id="A0A857DMZ8"/>
<dbReference type="Proteomes" id="UP000430508">
    <property type="component" value="Chromosome"/>
</dbReference>
<evidence type="ECO:0000259" key="1">
    <source>
        <dbReference type="Pfam" id="PF07929"/>
    </source>
</evidence>
<sequence length="368" mass="42882">MQIALTKKLAEAMEIKPSPVREVINPLFTWTANWTKVWDNRRTEDMLVLVNNATRFTVAIYQVKRKDMKNVSAEMMTAAIRNTLLALNLNIEIIDEYLRLSADVVFVVNSDRQFTAWVNKAGTECAYHAGNNYNGVDKMFSDTIGASVNCHPVGYTNSCDDGFVPYKKMFNALAELTGKPVYKYRAFELLVTLDLEIYQATRRLIVPADIELPQLHKILQQVFHWKDYHLHDWNVVDEKKHEPVARLVMTDEDLSYDDKAILEADHRLSEFLPKYKHIIYTYDMGDNWEHLIELVRVIDEHNEESPYLLEAGGQAPPEDVGGVGGYIDFHKIMQNPQHEDYEQMKQWAGYWHLDLYDWESRPKVIHKW</sequence>
<proteinExistence type="predicted"/>
<dbReference type="InterPro" id="IPR024047">
    <property type="entry name" value="MM3350-like_sf"/>
</dbReference>
<evidence type="ECO:0000259" key="2">
    <source>
        <dbReference type="Pfam" id="PF22016"/>
    </source>
</evidence>